<evidence type="ECO:0000256" key="1">
    <source>
        <dbReference type="SAM" id="MobiDB-lite"/>
    </source>
</evidence>
<organism evidence="2 3">
    <name type="scientific">Pleurodeles waltl</name>
    <name type="common">Iberian ribbed newt</name>
    <dbReference type="NCBI Taxonomy" id="8319"/>
    <lineage>
        <taxon>Eukaryota</taxon>
        <taxon>Metazoa</taxon>
        <taxon>Chordata</taxon>
        <taxon>Craniata</taxon>
        <taxon>Vertebrata</taxon>
        <taxon>Euteleostomi</taxon>
        <taxon>Amphibia</taxon>
        <taxon>Batrachia</taxon>
        <taxon>Caudata</taxon>
        <taxon>Salamandroidea</taxon>
        <taxon>Salamandridae</taxon>
        <taxon>Pleurodelinae</taxon>
        <taxon>Pleurodeles</taxon>
    </lineage>
</organism>
<dbReference type="AlphaFoldDB" id="A0AAV7LGL2"/>
<gene>
    <name evidence="2" type="ORF">NDU88_003925</name>
</gene>
<protein>
    <submittedName>
        <fullName evidence="2">Uncharacterized protein</fullName>
    </submittedName>
</protein>
<keyword evidence="3" id="KW-1185">Reference proteome</keyword>
<dbReference type="Proteomes" id="UP001066276">
    <property type="component" value="Chromosome 11"/>
</dbReference>
<accession>A0AAV7LGL2</accession>
<evidence type="ECO:0000313" key="2">
    <source>
        <dbReference type="EMBL" id="KAJ1090796.1"/>
    </source>
</evidence>
<feature type="compositionally biased region" description="Polar residues" evidence="1">
    <location>
        <begin position="11"/>
        <end position="22"/>
    </location>
</feature>
<reference evidence="2" key="1">
    <citation type="journal article" date="2022" name="bioRxiv">
        <title>Sequencing and chromosome-scale assembly of the giantPleurodeles waltlgenome.</title>
        <authorList>
            <person name="Brown T."/>
            <person name="Elewa A."/>
            <person name="Iarovenko S."/>
            <person name="Subramanian E."/>
            <person name="Araus A.J."/>
            <person name="Petzold A."/>
            <person name="Susuki M."/>
            <person name="Suzuki K.-i.T."/>
            <person name="Hayashi T."/>
            <person name="Toyoda A."/>
            <person name="Oliveira C."/>
            <person name="Osipova E."/>
            <person name="Leigh N.D."/>
            <person name="Simon A."/>
            <person name="Yun M.H."/>
        </authorList>
    </citation>
    <scope>NUCLEOTIDE SEQUENCE</scope>
    <source>
        <strain evidence="2">20211129_DDA</strain>
        <tissue evidence="2">Liver</tissue>
    </source>
</reference>
<dbReference type="EMBL" id="JANPWB010000015">
    <property type="protein sequence ID" value="KAJ1090796.1"/>
    <property type="molecule type" value="Genomic_DNA"/>
</dbReference>
<proteinExistence type="predicted"/>
<name>A0AAV7LGL2_PLEWA</name>
<comment type="caution">
    <text evidence="2">The sequence shown here is derived from an EMBL/GenBank/DDBJ whole genome shotgun (WGS) entry which is preliminary data.</text>
</comment>
<sequence>MVAVSPGSWVSGRSTVRTSQPSCMADHAPSKLMQSNVMQLDFAIALLKTTGDYMREYCDTGFDKAIEVASEVASRFDDPVETNFEIEKRTRRKKQCFYYEGADDPVIGAEKKIQN</sequence>
<feature type="region of interest" description="Disordered" evidence="1">
    <location>
        <begin position="1"/>
        <end position="23"/>
    </location>
</feature>
<evidence type="ECO:0000313" key="3">
    <source>
        <dbReference type="Proteomes" id="UP001066276"/>
    </source>
</evidence>